<feature type="transmembrane region" description="Helical" evidence="2">
    <location>
        <begin position="114"/>
        <end position="138"/>
    </location>
</feature>
<proteinExistence type="predicted"/>
<reference evidence="3" key="1">
    <citation type="submission" date="2021-11" db="EMBL/GenBank/DDBJ databases">
        <authorList>
            <person name="Herlambang A."/>
            <person name="Guo Y."/>
            <person name="Takashima Y."/>
            <person name="Nishizawa T."/>
        </authorList>
    </citation>
    <scope>NUCLEOTIDE SEQUENCE</scope>
    <source>
        <strain evidence="3">E1425</strain>
    </source>
</reference>
<dbReference type="Proteomes" id="UP000827284">
    <property type="component" value="Unassembled WGS sequence"/>
</dbReference>
<reference evidence="3" key="2">
    <citation type="journal article" date="2022" name="Microbiol. Resour. Announc.">
        <title>Whole-Genome Sequence of Entomortierella parvispora E1425, a Mucoromycotan Fungus Associated with Burkholderiaceae-Related Endosymbiotic Bacteria.</title>
        <authorList>
            <person name="Herlambang A."/>
            <person name="Guo Y."/>
            <person name="Takashima Y."/>
            <person name="Narisawa K."/>
            <person name="Ohta H."/>
            <person name="Nishizawa T."/>
        </authorList>
    </citation>
    <scope>NUCLEOTIDE SEQUENCE</scope>
    <source>
        <strain evidence="3">E1425</strain>
    </source>
</reference>
<dbReference type="OrthoDB" id="2334596at2759"/>
<evidence type="ECO:0000256" key="2">
    <source>
        <dbReference type="SAM" id="Phobius"/>
    </source>
</evidence>
<protein>
    <submittedName>
        <fullName evidence="3">Uncharacterized protein</fullName>
    </submittedName>
</protein>
<feature type="transmembrane region" description="Helical" evidence="2">
    <location>
        <begin position="6"/>
        <end position="27"/>
    </location>
</feature>
<feature type="compositionally biased region" description="Polar residues" evidence="1">
    <location>
        <begin position="308"/>
        <end position="330"/>
    </location>
</feature>
<keyword evidence="2" id="KW-0472">Membrane</keyword>
<name>A0A9P3HIB2_9FUNG</name>
<dbReference type="AlphaFoldDB" id="A0A9P3HIB2"/>
<accession>A0A9P3HIB2</accession>
<gene>
    <name evidence="3" type="ORF">EMPS_09427</name>
</gene>
<feature type="region of interest" description="Disordered" evidence="1">
    <location>
        <begin position="350"/>
        <end position="382"/>
    </location>
</feature>
<sequence length="452" mass="50459">MSASLIATSIDIDTLVGALLVGASLVLSTHSLSRMIFLKRTASKLHLFPIINVTQFINEIAVFLLITTAYGTISFQTALWLNVINNVAYFITKPTTMYLAYLRCSAVYPAFRKLDWLHFFLIGFRAIELFGIVIVNIIQNQLCDGSVAAGTRCAHLAIAWTFRDAGAPIFRFYYIICEAIFYYKLFRTLKGMSQGKNIELMQYRRLQTSLFTLDLILLSFMSIYRIIGIFDTHLPTYVYYELFSSTLTIFNLTEFGLNIRMLFNTVSDARVQNGSAPGGPSKGSSTHPGQLEMGETSRHSSSSRPRPLTNTSSSPLASNAAETAGFNSSGEFDIESSKEHLDYVPYPTSPILKQKQQQESNRSRGQSSLHSSPNDWMQQAPPRRDIDIATDNEYNPYANIYDYSIPPSSPRTRHISVDPILGNVAPLRSPTVPGRVALAVPARSPARRRTDV</sequence>
<feature type="transmembrane region" description="Helical" evidence="2">
    <location>
        <begin position="210"/>
        <end position="230"/>
    </location>
</feature>
<keyword evidence="4" id="KW-1185">Reference proteome</keyword>
<keyword evidence="2" id="KW-0812">Transmembrane</keyword>
<keyword evidence="2" id="KW-1133">Transmembrane helix</keyword>
<evidence type="ECO:0000256" key="1">
    <source>
        <dbReference type="SAM" id="MobiDB-lite"/>
    </source>
</evidence>
<feature type="transmembrane region" description="Helical" evidence="2">
    <location>
        <begin position="47"/>
        <end position="73"/>
    </location>
</feature>
<comment type="caution">
    <text evidence="3">The sequence shown here is derived from an EMBL/GenBank/DDBJ whole genome shotgun (WGS) entry which is preliminary data.</text>
</comment>
<dbReference type="EMBL" id="BQFW01000013">
    <property type="protein sequence ID" value="GJJ77068.1"/>
    <property type="molecule type" value="Genomic_DNA"/>
</dbReference>
<feature type="region of interest" description="Disordered" evidence="1">
    <location>
        <begin position="273"/>
        <end position="331"/>
    </location>
</feature>
<feature type="transmembrane region" description="Helical" evidence="2">
    <location>
        <begin position="172"/>
        <end position="189"/>
    </location>
</feature>
<organism evidence="3 4">
    <name type="scientific">Entomortierella parvispora</name>
    <dbReference type="NCBI Taxonomy" id="205924"/>
    <lineage>
        <taxon>Eukaryota</taxon>
        <taxon>Fungi</taxon>
        <taxon>Fungi incertae sedis</taxon>
        <taxon>Mucoromycota</taxon>
        <taxon>Mortierellomycotina</taxon>
        <taxon>Mortierellomycetes</taxon>
        <taxon>Mortierellales</taxon>
        <taxon>Mortierellaceae</taxon>
        <taxon>Entomortierella</taxon>
    </lineage>
</organism>
<evidence type="ECO:0000313" key="4">
    <source>
        <dbReference type="Proteomes" id="UP000827284"/>
    </source>
</evidence>
<feature type="transmembrane region" description="Helical" evidence="2">
    <location>
        <begin position="79"/>
        <end position="102"/>
    </location>
</feature>
<evidence type="ECO:0000313" key="3">
    <source>
        <dbReference type="EMBL" id="GJJ77068.1"/>
    </source>
</evidence>
<feature type="compositionally biased region" description="Polar residues" evidence="1">
    <location>
        <begin position="354"/>
        <end position="377"/>
    </location>
</feature>